<feature type="domain" description="SANTA" evidence="2">
    <location>
        <begin position="98"/>
        <end position="185"/>
    </location>
</feature>
<reference evidence="3" key="1">
    <citation type="submission" date="2016-07" db="EMBL/GenBank/DDBJ databases">
        <title>De novo transcriptome assembly of four accessions of the metal hyperaccumulator plant Noccaea caerulescens.</title>
        <authorList>
            <person name="Blande D."/>
            <person name="Halimaa P."/>
            <person name="Tervahauta A.I."/>
            <person name="Aarts M.G."/>
            <person name="Karenlampi S.O."/>
        </authorList>
    </citation>
    <scope>NUCLEOTIDE SEQUENCE</scope>
</reference>
<feature type="region of interest" description="Disordered" evidence="1">
    <location>
        <begin position="270"/>
        <end position="303"/>
    </location>
</feature>
<dbReference type="PANTHER" id="PTHR35311:SF1">
    <property type="entry name" value="PROTEIN EMBRYO DEFECTIVE 1674"/>
    <property type="match status" value="1"/>
</dbReference>
<feature type="compositionally biased region" description="Low complexity" evidence="1">
    <location>
        <begin position="1"/>
        <end position="14"/>
    </location>
</feature>
<accession>A0A1J3K8S1</accession>
<organism evidence="3">
    <name type="scientific">Noccaea caerulescens</name>
    <name type="common">Alpine penny-cress</name>
    <name type="synonym">Thlaspi caerulescens</name>
    <dbReference type="NCBI Taxonomy" id="107243"/>
    <lineage>
        <taxon>Eukaryota</taxon>
        <taxon>Viridiplantae</taxon>
        <taxon>Streptophyta</taxon>
        <taxon>Embryophyta</taxon>
        <taxon>Tracheophyta</taxon>
        <taxon>Spermatophyta</taxon>
        <taxon>Magnoliopsida</taxon>
        <taxon>eudicotyledons</taxon>
        <taxon>Gunneridae</taxon>
        <taxon>Pentapetalae</taxon>
        <taxon>rosids</taxon>
        <taxon>malvids</taxon>
        <taxon>Brassicales</taxon>
        <taxon>Brassicaceae</taxon>
        <taxon>Coluteocarpeae</taxon>
        <taxon>Noccaea</taxon>
    </lineage>
</organism>
<sequence>MAMKSKSQSLSARRSSPRTRAGAVSKPISSPRTRAGAVPIPISSPRTRSGSVPEPISSPRTCSRFVPEPDSPQGTDGIPQTPFSFGALTPVAGTLKSVSLSDWWLTKKANVKGLCVTGFESKRGSEVRLFSSGTISKRHDSNTLETFDGITICISGFINRSRSLQNGVSPEVCNRFLLGFPYNYDEEFVEEKKDLSFSFDDIPVNRFQDFLLSSSSSSCLKDKILDDVVDSLRDLVSSLSTEKECEKSRVSNDIDDNDESVVTRVEGVKTRGMIKRREDNETSIGQRVHKASKKKRSREKSKR</sequence>
<dbReference type="InterPro" id="IPR015216">
    <property type="entry name" value="SANTA"/>
</dbReference>
<dbReference type="PANTHER" id="PTHR35311">
    <property type="entry name" value="KINETOCHORE-ASSOCIATED PROTEIN KNL-2 HOMOLOG"/>
    <property type="match status" value="1"/>
</dbReference>
<dbReference type="InterPro" id="IPR053090">
    <property type="entry name" value="Centromere_KNL-2_homolog"/>
</dbReference>
<protein>
    <recommendedName>
        <fullName evidence="2">SANTA domain-containing protein</fullName>
    </recommendedName>
</protein>
<evidence type="ECO:0000313" key="3">
    <source>
        <dbReference type="EMBL" id="JAV01011.1"/>
    </source>
</evidence>
<proteinExistence type="predicted"/>
<dbReference type="Pfam" id="PF09133">
    <property type="entry name" value="SANTA"/>
    <property type="match status" value="1"/>
</dbReference>
<evidence type="ECO:0000256" key="1">
    <source>
        <dbReference type="SAM" id="MobiDB-lite"/>
    </source>
</evidence>
<dbReference type="EMBL" id="GEVM01004928">
    <property type="protein sequence ID" value="JAV01011.1"/>
    <property type="molecule type" value="Transcribed_RNA"/>
</dbReference>
<name>A0A1J3K8S1_NOCCA</name>
<evidence type="ECO:0000259" key="2">
    <source>
        <dbReference type="Pfam" id="PF09133"/>
    </source>
</evidence>
<feature type="region of interest" description="Disordered" evidence="1">
    <location>
        <begin position="1"/>
        <end position="79"/>
    </location>
</feature>
<gene>
    <name evidence="3" type="ORF">MP_TR3995_c0_g1_i1_g.10626</name>
</gene>
<dbReference type="AlphaFoldDB" id="A0A1J3K8S1"/>
<feature type="compositionally biased region" description="Basic residues" evidence="1">
    <location>
        <begin position="287"/>
        <end position="303"/>
    </location>
</feature>